<keyword evidence="2" id="KW-0732">Signal</keyword>
<evidence type="ECO:0000313" key="3">
    <source>
        <dbReference type="Proteomes" id="UP000301870"/>
    </source>
</evidence>
<dbReference type="KEGG" id="sliu:111351617"/>
<dbReference type="GeneID" id="111351617"/>
<evidence type="ECO:0000313" key="4">
    <source>
        <dbReference type="RefSeq" id="XP_022819405.1"/>
    </source>
</evidence>
<dbReference type="GO" id="GO:0004867">
    <property type="term" value="F:serine-type endopeptidase inhibitor activity"/>
    <property type="evidence" value="ECO:0007669"/>
    <property type="project" value="InterPro"/>
</dbReference>
<protein>
    <submittedName>
        <fullName evidence="4">Uncharacterized protein LOC111351617</fullName>
    </submittedName>
</protein>
<feature type="region of interest" description="Disordered" evidence="1">
    <location>
        <begin position="210"/>
        <end position="248"/>
    </location>
</feature>
<dbReference type="SUPFAM" id="SSF57362">
    <property type="entry name" value="BPTI-like"/>
    <property type="match status" value="1"/>
</dbReference>
<dbReference type="OrthoDB" id="7462020at2759"/>
<reference evidence="4" key="1">
    <citation type="submission" date="2025-08" db="UniProtKB">
        <authorList>
            <consortium name="RefSeq"/>
        </authorList>
    </citation>
    <scope>IDENTIFICATION</scope>
    <source>
        <strain evidence="4">Ishihara</strain>
        <tissue evidence="4">Whole body</tissue>
    </source>
</reference>
<feature type="chain" id="PRO_5039938205" evidence="2">
    <location>
        <begin position="24"/>
        <end position="248"/>
    </location>
</feature>
<accession>A0A9J7INJ8</accession>
<organism evidence="3 4">
    <name type="scientific">Spodoptera litura</name>
    <name type="common">Asian cotton leafworm</name>
    <dbReference type="NCBI Taxonomy" id="69820"/>
    <lineage>
        <taxon>Eukaryota</taxon>
        <taxon>Metazoa</taxon>
        <taxon>Ecdysozoa</taxon>
        <taxon>Arthropoda</taxon>
        <taxon>Hexapoda</taxon>
        <taxon>Insecta</taxon>
        <taxon>Pterygota</taxon>
        <taxon>Neoptera</taxon>
        <taxon>Endopterygota</taxon>
        <taxon>Lepidoptera</taxon>
        <taxon>Glossata</taxon>
        <taxon>Ditrysia</taxon>
        <taxon>Noctuoidea</taxon>
        <taxon>Noctuidae</taxon>
        <taxon>Amphipyrinae</taxon>
        <taxon>Spodoptera</taxon>
    </lineage>
</organism>
<proteinExistence type="predicted"/>
<dbReference type="InterPro" id="IPR036880">
    <property type="entry name" value="Kunitz_BPTI_sf"/>
</dbReference>
<gene>
    <name evidence="4" type="primary">LOC111351617</name>
</gene>
<evidence type="ECO:0000256" key="1">
    <source>
        <dbReference type="SAM" id="MobiDB-lite"/>
    </source>
</evidence>
<feature type="signal peptide" evidence="2">
    <location>
        <begin position="1"/>
        <end position="23"/>
    </location>
</feature>
<keyword evidence="3" id="KW-1185">Reference proteome</keyword>
<evidence type="ECO:0000256" key="2">
    <source>
        <dbReference type="SAM" id="SignalP"/>
    </source>
</evidence>
<dbReference type="RefSeq" id="XP_022819405.1">
    <property type="nucleotide sequence ID" value="XM_022963637.1"/>
</dbReference>
<dbReference type="Proteomes" id="UP000301870">
    <property type="component" value="Chromosome 14"/>
</dbReference>
<dbReference type="AlphaFoldDB" id="A0A9J7INJ8"/>
<sequence length="248" mass="27504">MSCSWCSQSYLAVIFNVLHIAWTAPPEYCLAPFNHSDCNLPPQHVFAYYKPGSRCELEVWRGCPTLNKFENEYLCSMNCIFRSRKAILDFDECASALDTNKCTNKTQTVYTHVDGHCIKAEWRGCQTFNKFDSKAECDEKCTTVNFGSSEIHFIVQDINKLLEHLIQEITNNTNTTNVTTDAFNATSTYTSTTQAITTKATNTAVTTTEATNTKAATTESTTTEATTTEATTTEATTTEATTTEATTT</sequence>
<name>A0A9J7INJ8_SPOLT</name>